<feature type="chain" id="PRO_5035928149" evidence="2">
    <location>
        <begin position="20"/>
        <end position="222"/>
    </location>
</feature>
<dbReference type="EMBL" id="CADEPM010000005">
    <property type="protein sequence ID" value="CAB3406675.1"/>
    <property type="molecule type" value="Genomic_DNA"/>
</dbReference>
<keyword evidence="4" id="KW-1185">Reference proteome</keyword>
<comment type="caution">
    <text evidence="3">The sequence shown here is derived from an EMBL/GenBank/DDBJ whole genome shotgun (WGS) entry which is preliminary data.</text>
</comment>
<reference evidence="3 4" key="1">
    <citation type="submission" date="2020-04" db="EMBL/GenBank/DDBJ databases">
        <authorList>
            <person name="Laetsch R D."/>
            <person name="Stevens L."/>
            <person name="Kumar S."/>
            <person name="Blaxter L. M."/>
        </authorList>
    </citation>
    <scope>NUCLEOTIDE SEQUENCE [LARGE SCALE GENOMIC DNA]</scope>
</reference>
<dbReference type="AlphaFoldDB" id="A0A8S1F1L5"/>
<feature type="compositionally biased region" description="Basic and acidic residues" evidence="1">
    <location>
        <begin position="51"/>
        <end position="66"/>
    </location>
</feature>
<gene>
    <name evidence="3" type="ORF">CBOVIS_LOCUS8715</name>
</gene>
<keyword evidence="2" id="KW-0732">Signal</keyword>
<dbReference type="PROSITE" id="PS51257">
    <property type="entry name" value="PROKAR_LIPOPROTEIN"/>
    <property type="match status" value="1"/>
</dbReference>
<evidence type="ECO:0000313" key="3">
    <source>
        <dbReference type="EMBL" id="CAB3406675.1"/>
    </source>
</evidence>
<dbReference type="OrthoDB" id="5831460at2759"/>
<feature type="signal peptide" evidence="2">
    <location>
        <begin position="1"/>
        <end position="19"/>
    </location>
</feature>
<protein>
    <submittedName>
        <fullName evidence="3">Uncharacterized protein</fullName>
    </submittedName>
</protein>
<accession>A0A8S1F1L5</accession>
<proteinExistence type="predicted"/>
<dbReference type="Proteomes" id="UP000494206">
    <property type="component" value="Unassembled WGS sequence"/>
</dbReference>
<evidence type="ECO:0000256" key="1">
    <source>
        <dbReference type="SAM" id="MobiDB-lite"/>
    </source>
</evidence>
<feature type="region of interest" description="Disordered" evidence="1">
    <location>
        <begin position="51"/>
        <end position="92"/>
    </location>
</feature>
<evidence type="ECO:0000313" key="4">
    <source>
        <dbReference type="Proteomes" id="UP000494206"/>
    </source>
</evidence>
<sequence>MHAIRGMLLISWLAVFVGACIRMVPGETAGLNPFVGREPSIEQHRRVFEESKKSLRPHHDEPKKAEQNAIEPPKRTPPKAFGAPTKNDVEGSGEALSELHRNSIWTSKETNICDSCPEIWMNSETPMSNLCSNHKSIVDNFTMDVDTRKPTTVDDTNDAIECTRQTFCTEPYMLVKWADSDLCDVHSKTHNDQSRTFTYNCNGTHWFMQGFPIESVVCARQL</sequence>
<name>A0A8S1F1L5_9PELO</name>
<evidence type="ECO:0000256" key="2">
    <source>
        <dbReference type="SAM" id="SignalP"/>
    </source>
</evidence>
<organism evidence="3 4">
    <name type="scientific">Caenorhabditis bovis</name>
    <dbReference type="NCBI Taxonomy" id="2654633"/>
    <lineage>
        <taxon>Eukaryota</taxon>
        <taxon>Metazoa</taxon>
        <taxon>Ecdysozoa</taxon>
        <taxon>Nematoda</taxon>
        <taxon>Chromadorea</taxon>
        <taxon>Rhabditida</taxon>
        <taxon>Rhabditina</taxon>
        <taxon>Rhabditomorpha</taxon>
        <taxon>Rhabditoidea</taxon>
        <taxon>Rhabditidae</taxon>
        <taxon>Peloderinae</taxon>
        <taxon>Caenorhabditis</taxon>
    </lineage>
</organism>